<dbReference type="Gene3D" id="1.20.1250.20">
    <property type="entry name" value="MFS general substrate transporter like domains"/>
    <property type="match status" value="1"/>
</dbReference>
<evidence type="ECO:0000313" key="7">
    <source>
        <dbReference type="Proteomes" id="UP001652582"/>
    </source>
</evidence>
<dbReference type="Pfam" id="PF00083">
    <property type="entry name" value="Sugar_tr"/>
    <property type="match status" value="1"/>
</dbReference>
<evidence type="ECO:0000256" key="4">
    <source>
        <dbReference type="ARBA" id="ARBA00023136"/>
    </source>
</evidence>
<sequence length="498" mass="55883">MAVRERISPFMRQCFVTAAVGLNIISFGCVIGFPAILLPQLTGSELRLSKEQESWYASVLPLSVLTGNFLTPPIMDRLGRKTTHYALTVISLVASYVTIMATSFEALMIGRCCQGLSGGLLTTLRSVLIGEYTSPKNRGAFLTTVSLSQAFGVFFVHLLGSFLSWQNTALVCVFLPFISLIMVIYKPESPSWLLRRGRYHECREVFRWLRGYEEEGELSEMIEARLAYERAEIKDSYDKQNWFRKLISIIGKREFYKPIILMIISNVLMHISGASTFAPYATLILGLLMGPNANAYFWMVFLDSLRLVSNTLAVYVINRVNRRTMVLATGLLSLASHVAIAYYVYFKQNGWNYEGVWLPALLINLQFVAVGMGMVPMPQVIGGEIFPLEYRSTGGTISMATGGGVMFLALKTFPDLIDKTGLHGTYGLYAVIILVNLVIMMMWLPETKGKTLQQIEDELRGRPLKVEEIQARESLQSNPIVMYKRKLSEIHCSTTNIA</sequence>
<dbReference type="Proteomes" id="UP001652582">
    <property type="component" value="Chromosome 25"/>
</dbReference>
<dbReference type="AlphaFoldDB" id="A0A6J1MVL0"/>
<dbReference type="RefSeq" id="XP_023939695.2">
    <property type="nucleotide sequence ID" value="XM_024083927.2"/>
</dbReference>
<dbReference type="GO" id="GO:0022857">
    <property type="term" value="F:transmembrane transporter activity"/>
    <property type="evidence" value="ECO:0007669"/>
    <property type="project" value="InterPro"/>
</dbReference>
<feature type="transmembrane region" description="Helical" evidence="5">
    <location>
        <begin position="295"/>
        <end position="317"/>
    </location>
</feature>
<feature type="transmembrane region" description="Helical" evidence="5">
    <location>
        <begin position="426"/>
        <end position="444"/>
    </location>
</feature>
<dbReference type="SUPFAM" id="SSF103473">
    <property type="entry name" value="MFS general substrate transporter"/>
    <property type="match status" value="1"/>
</dbReference>
<gene>
    <name evidence="8" type="primary">LOC112047026</name>
</gene>
<dbReference type="InterPro" id="IPR050549">
    <property type="entry name" value="MFS_Trehalose_Transporter"/>
</dbReference>
<feature type="transmembrane region" description="Helical" evidence="5">
    <location>
        <begin position="324"/>
        <end position="345"/>
    </location>
</feature>
<feature type="transmembrane region" description="Helical" evidence="5">
    <location>
        <begin position="396"/>
        <end position="414"/>
    </location>
</feature>
<dbReference type="InterPro" id="IPR036259">
    <property type="entry name" value="MFS_trans_sf"/>
</dbReference>
<comment type="subcellular location">
    <subcellularLocation>
        <location evidence="1">Membrane</location>
        <topology evidence="1">Multi-pass membrane protein</topology>
    </subcellularLocation>
</comment>
<keyword evidence="2 5" id="KW-0812">Transmembrane</keyword>
<feature type="transmembrane region" description="Helical" evidence="5">
    <location>
        <begin position="83"/>
        <end position="102"/>
    </location>
</feature>
<evidence type="ECO:0000256" key="5">
    <source>
        <dbReference type="SAM" id="Phobius"/>
    </source>
</evidence>
<protein>
    <submittedName>
        <fullName evidence="8">Facilitated trehalose transporter Tret1-like</fullName>
    </submittedName>
</protein>
<organism evidence="7 8">
    <name type="scientific">Bicyclus anynana</name>
    <name type="common">Squinting bush brown butterfly</name>
    <dbReference type="NCBI Taxonomy" id="110368"/>
    <lineage>
        <taxon>Eukaryota</taxon>
        <taxon>Metazoa</taxon>
        <taxon>Ecdysozoa</taxon>
        <taxon>Arthropoda</taxon>
        <taxon>Hexapoda</taxon>
        <taxon>Insecta</taxon>
        <taxon>Pterygota</taxon>
        <taxon>Neoptera</taxon>
        <taxon>Endopterygota</taxon>
        <taxon>Lepidoptera</taxon>
        <taxon>Glossata</taxon>
        <taxon>Ditrysia</taxon>
        <taxon>Papilionoidea</taxon>
        <taxon>Nymphalidae</taxon>
        <taxon>Satyrinae</taxon>
        <taxon>Satyrini</taxon>
        <taxon>Mycalesina</taxon>
        <taxon>Bicyclus</taxon>
    </lineage>
</organism>
<keyword evidence="7" id="KW-1185">Reference proteome</keyword>
<reference evidence="8" key="1">
    <citation type="submission" date="2025-08" db="UniProtKB">
        <authorList>
            <consortium name="RefSeq"/>
        </authorList>
    </citation>
    <scope>IDENTIFICATION</scope>
</reference>
<evidence type="ECO:0000256" key="1">
    <source>
        <dbReference type="ARBA" id="ARBA00004141"/>
    </source>
</evidence>
<evidence type="ECO:0000256" key="2">
    <source>
        <dbReference type="ARBA" id="ARBA00022692"/>
    </source>
</evidence>
<dbReference type="PANTHER" id="PTHR48021:SF68">
    <property type="entry name" value="MAJOR FACILITATOR SUPERFAMILY (MFS) PROFILE DOMAIN-CONTAINING PROTEIN"/>
    <property type="match status" value="1"/>
</dbReference>
<dbReference type="PANTHER" id="PTHR48021">
    <property type="match status" value="1"/>
</dbReference>
<dbReference type="PROSITE" id="PS50850">
    <property type="entry name" value="MFS"/>
    <property type="match status" value="1"/>
</dbReference>
<keyword evidence="4 5" id="KW-0472">Membrane</keyword>
<evidence type="ECO:0000313" key="8">
    <source>
        <dbReference type="RefSeq" id="XP_023939695.2"/>
    </source>
</evidence>
<accession>A0A6J1MVL0</accession>
<dbReference type="InterPro" id="IPR005828">
    <property type="entry name" value="MFS_sugar_transport-like"/>
</dbReference>
<proteinExistence type="predicted"/>
<evidence type="ECO:0000256" key="3">
    <source>
        <dbReference type="ARBA" id="ARBA00022989"/>
    </source>
</evidence>
<dbReference type="PROSITE" id="PS51257">
    <property type="entry name" value="PROKAR_LIPOPROTEIN"/>
    <property type="match status" value="1"/>
</dbReference>
<dbReference type="KEGG" id="bany:112047026"/>
<feature type="transmembrane region" description="Helical" evidence="5">
    <location>
        <begin position="165"/>
        <end position="185"/>
    </location>
</feature>
<dbReference type="GO" id="GO:0005886">
    <property type="term" value="C:plasma membrane"/>
    <property type="evidence" value="ECO:0007669"/>
    <property type="project" value="UniProtKB-SubCell"/>
</dbReference>
<feature type="transmembrane region" description="Helical" evidence="5">
    <location>
        <begin position="55"/>
        <end position="71"/>
    </location>
</feature>
<feature type="transmembrane region" description="Helical" evidence="5">
    <location>
        <begin position="259"/>
        <end position="289"/>
    </location>
</feature>
<feature type="domain" description="Major facilitator superfamily (MFS) profile" evidence="6">
    <location>
        <begin position="14"/>
        <end position="448"/>
    </location>
</feature>
<keyword evidence="3 5" id="KW-1133">Transmembrane helix</keyword>
<dbReference type="InterPro" id="IPR020846">
    <property type="entry name" value="MFS_dom"/>
</dbReference>
<name>A0A6J1MVL0_BICAN</name>
<dbReference type="GeneID" id="112047026"/>
<feature type="transmembrane region" description="Helical" evidence="5">
    <location>
        <begin position="14"/>
        <end position="35"/>
    </location>
</feature>
<evidence type="ECO:0000259" key="6">
    <source>
        <dbReference type="PROSITE" id="PS50850"/>
    </source>
</evidence>
<feature type="transmembrane region" description="Helical" evidence="5">
    <location>
        <begin position="357"/>
        <end position="375"/>
    </location>
</feature>
<dbReference type="OrthoDB" id="4142200at2759"/>